<evidence type="ECO:0000256" key="4">
    <source>
        <dbReference type="ARBA" id="ARBA00022475"/>
    </source>
</evidence>
<keyword evidence="12" id="KW-1185">Reference proteome</keyword>
<reference evidence="12" key="1">
    <citation type="submission" date="2016-04" db="EMBL/GenBank/DDBJ databases">
        <title>Complete Genome Sequences of Twelve Strains of a Stable Defined Moderately Diverse Mouse Microbiota 2 (sDMDMm2).</title>
        <authorList>
            <person name="Uchimura Y."/>
            <person name="Wyss M."/>
            <person name="Brugiroux S."/>
            <person name="Limenitakis J.P."/>
            <person name="Stecher B."/>
            <person name="McCoy K.D."/>
            <person name="Macpherson A.J."/>
        </authorList>
    </citation>
    <scope>NUCLEOTIDE SEQUENCE [LARGE SCALE GENOMIC DNA]</scope>
    <source>
        <strain evidence="12">YL27</strain>
    </source>
</reference>
<evidence type="ECO:0000256" key="3">
    <source>
        <dbReference type="ARBA" id="ARBA00022448"/>
    </source>
</evidence>
<dbReference type="GO" id="GO:0031992">
    <property type="term" value="F:energy transducer activity"/>
    <property type="evidence" value="ECO:0007669"/>
    <property type="project" value="TreeGrafter"/>
</dbReference>
<keyword evidence="4" id="KW-1003">Cell membrane</keyword>
<evidence type="ECO:0000256" key="2">
    <source>
        <dbReference type="ARBA" id="ARBA00006555"/>
    </source>
</evidence>
<dbReference type="PANTHER" id="PTHR33446:SF2">
    <property type="entry name" value="PROTEIN TONB"/>
    <property type="match status" value="1"/>
</dbReference>
<dbReference type="Gene3D" id="3.30.1150.10">
    <property type="match status" value="1"/>
</dbReference>
<dbReference type="RefSeq" id="WP_068960938.1">
    <property type="nucleotide sequence ID" value="NZ_CAJTAP010000022.1"/>
</dbReference>
<dbReference type="PANTHER" id="PTHR33446">
    <property type="entry name" value="PROTEIN TONB-RELATED"/>
    <property type="match status" value="1"/>
</dbReference>
<evidence type="ECO:0000259" key="10">
    <source>
        <dbReference type="Pfam" id="PF03544"/>
    </source>
</evidence>
<keyword evidence="9" id="KW-0472">Membrane</keyword>
<dbReference type="GO" id="GO:0098797">
    <property type="term" value="C:plasma membrane protein complex"/>
    <property type="evidence" value="ECO:0007669"/>
    <property type="project" value="TreeGrafter"/>
</dbReference>
<dbReference type="OrthoDB" id="1096764at2"/>
<dbReference type="GO" id="GO:0015031">
    <property type="term" value="P:protein transport"/>
    <property type="evidence" value="ECO:0007669"/>
    <property type="project" value="UniProtKB-KW"/>
</dbReference>
<keyword evidence="6" id="KW-0812">Transmembrane</keyword>
<dbReference type="Proteomes" id="UP000186351">
    <property type="component" value="Chromosome"/>
</dbReference>
<gene>
    <name evidence="11" type="ORF">A4V02_07760</name>
</gene>
<evidence type="ECO:0000256" key="1">
    <source>
        <dbReference type="ARBA" id="ARBA00004383"/>
    </source>
</evidence>
<dbReference type="Pfam" id="PF03544">
    <property type="entry name" value="TonB_C"/>
    <property type="match status" value="1"/>
</dbReference>
<dbReference type="GO" id="GO:0055085">
    <property type="term" value="P:transmembrane transport"/>
    <property type="evidence" value="ECO:0007669"/>
    <property type="project" value="InterPro"/>
</dbReference>
<protein>
    <recommendedName>
        <fullName evidence="10">TonB C-terminal domain-containing protein</fullName>
    </recommendedName>
</protein>
<evidence type="ECO:0000313" key="11">
    <source>
        <dbReference type="EMBL" id="ANU63631.1"/>
    </source>
</evidence>
<proteinExistence type="inferred from homology"/>
<sequence length="266" mass="29457">MARGKQTCKILKEIRRQIAEANGIEFATSECRYKGDCLGTCPKCEAEVRYLEQQLRARSLAGKAVALAGISAGMILMSGCSGTSTKNQNNDDLLGVFIESPEMIEEVEDTDEGEMPLFEDSISCLTPEINGAKEGEISNASEFIVIQGDIAMEPEDDTDEVKIYNVVEQMPEFPGGQAALLKFIGDNLKYPKETVGCFQGSVRVRFYVDTLGHVCDPQIVRGLDSALDREVLRVVRLFPDFIPGQHEGRKVNVYMNLPISFDPNRY</sequence>
<dbReference type="STRING" id="1796646.A4V02_07760"/>
<dbReference type="NCBIfam" id="TIGR01352">
    <property type="entry name" value="tonB_Cterm"/>
    <property type="match status" value="1"/>
</dbReference>
<evidence type="ECO:0000256" key="6">
    <source>
        <dbReference type="ARBA" id="ARBA00022692"/>
    </source>
</evidence>
<dbReference type="KEGG" id="pary:A4V02_07760"/>
<evidence type="ECO:0000313" key="12">
    <source>
        <dbReference type="Proteomes" id="UP000186351"/>
    </source>
</evidence>
<keyword evidence="5" id="KW-0997">Cell inner membrane</keyword>
<evidence type="ECO:0000256" key="5">
    <source>
        <dbReference type="ARBA" id="ARBA00022519"/>
    </source>
</evidence>
<keyword evidence="3" id="KW-0813">Transport</keyword>
<dbReference type="InterPro" id="IPR037682">
    <property type="entry name" value="TonB_C"/>
</dbReference>
<comment type="subcellular location">
    <subcellularLocation>
        <location evidence="1">Cell inner membrane</location>
        <topology evidence="1">Single-pass membrane protein</topology>
        <orientation evidence="1">Periplasmic side</orientation>
    </subcellularLocation>
</comment>
<evidence type="ECO:0000256" key="8">
    <source>
        <dbReference type="ARBA" id="ARBA00022989"/>
    </source>
</evidence>
<keyword evidence="8" id="KW-1133">Transmembrane helix</keyword>
<dbReference type="SUPFAM" id="SSF74653">
    <property type="entry name" value="TolA/TonB C-terminal domain"/>
    <property type="match status" value="1"/>
</dbReference>
<accession>A0A1B1SA24</accession>
<accession>A0A1Z2XIM6</accession>
<keyword evidence="7" id="KW-0653">Protein transport</keyword>
<dbReference type="AlphaFoldDB" id="A0A1B1SA24"/>
<name>A0A1B1SA24_9BACT</name>
<dbReference type="InterPro" id="IPR006260">
    <property type="entry name" value="TonB/TolA_C"/>
</dbReference>
<comment type="similarity">
    <text evidence="2">Belongs to the TonB family.</text>
</comment>
<evidence type="ECO:0000256" key="7">
    <source>
        <dbReference type="ARBA" id="ARBA00022927"/>
    </source>
</evidence>
<dbReference type="EMBL" id="CP015402">
    <property type="protein sequence ID" value="ANU63631.1"/>
    <property type="molecule type" value="Genomic_DNA"/>
</dbReference>
<evidence type="ECO:0000256" key="9">
    <source>
        <dbReference type="ARBA" id="ARBA00023136"/>
    </source>
</evidence>
<dbReference type="GeneID" id="65536751"/>
<feature type="domain" description="TonB C-terminal" evidence="10">
    <location>
        <begin position="198"/>
        <end position="262"/>
    </location>
</feature>
<organism evidence="11 12">
    <name type="scientific">Muribaculum intestinale</name>
    <dbReference type="NCBI Taxonomy" id="1796646"/>
    <lineage>
        <taxon>Bacteria</taxon>
        <taxon>Pseudomonadati</taxon>
        <taxon>Bacteroidota</taxon>
        <taxon>Bacteroidia</taxon>
        <taxon>Bacteroidales</taxon>
        <taxon>Muribaculaceae</taxon>
        <taxon>Muribaculum</taxon>
    </lineage>
</organism>
<dbReference type="InterPro" id="IPR051045">
    <property type="entry name" value="TonB-dependent_transducer"/>
</dbReference>